<feature type="transmembrane region" description="Helical" evidence="1">
    <location>
        <begin position="77"/>
        <end position="98"/>
    </location>
</feature>
<keyword evidence="1" id="KW-0812">Transmembrane</keyword>
<dbReference type="Gene3D" id="3.90.1580.10">
    <property type="entry name" value="paralog of FGE (formylglycine-generating enzyme)"/>
    <property type="match status" value="1"/>
</dbReference>
<accession>A0A382F0P1</accession>
<keyword evidence="1" id="KW-0472">Membrane</keyword>
<reference evidence="3" key="1">
    <citation type="submission" date="2018-05" db="EMBL/GenBank/DDBJ databases">
        <authorList>
            <person name="Lanie J.A."/>
            <person name="Ng W.-L."/>
            <person name="Kazmierczak K.M."/>
            <person name="Andrzejewski T.M."/>
            <person name="Davidsen T.M."/>
            <person name="Wayne K.J."/>
            <person name="Tettelin H."/>
            <person name="Glass J.I."/>
            <person name="Rusch D."/>
            <person name="Podicherti R."/>
            <person name="Tsui H.-C.T."/>
            <person name="Winkler M.E."/>
        </authorList>
    </citation>
    <scope>NUCLEOTIDE SEQUENCE</scope>
</reference>
<evidence type="ECO:0000313" key="3">
    <source>
        <dbReference type="EMBL" id="SVB56520.1"/>
    </source>
</evidence>
<dbReference type="AlphaFoldDB" id="A0A382F0P1"/>
<proteinExistence type="predicted"/>
<dbReference type="PANTHER" id="PTHR23150:SF19">
    <property type="entry name" value="FORMYLGLYCINE-GENERATING ENZYME"/>
    <property type="match status" value="1"/>
</dbReference>
<feature type="domain" description="Sulfatase-modifying factor enzyme-like" evidence="2">
    <location>
        <begin position="240"/>
        <end position="412"/>
    </location>
</feature>
<dbReference type="EMBL" id="UINC01047352">
    <property type="protein sequence ID" value="SVB56520.1"/>
    <property type="molecule type" value="Genomic_DNA"/>
</dbReference>
<protein>
    <recommendedName>
        <fullName evidence="2">Sulfatase-modifying factor enzyme-like domain-containing protein</fullName>
    </recommendedName>
</protein>
<evidence type="ECO:0000259" key="2">
    <source>
        <dbReference type="Pfam" id="PF03781"/>
    </source>
</evidence>
<dbReference type="InterPro" id="IPR042095">
    <property type="entry name" value="SUMF_sf"/>
</dbReference>
<gene>
    <name evidence="3" type="ORF">METZ01_LOCUS209374</name>
</gene>
<organism evidence="3">
    <name type="scientific">marine metagenome</name>
    <dbReference type="NCBI Taxonomy" id="408172"/>
    <lineage>
        <taxon>unclassified sequences</taxon>
        <taxon>metagenomes</taxon>
        <taxon>ecological metagenomes</taxon>
    </lineage>
</organism>
<dbReference type="SUPFAM" id="SSF56436">
    <property type="entry name" value="C-type lectin-like"/>
    <property type="match status" value="1"/>
</dbReference>
<dbReference type="InterPro" id="IPR051043">
    <property type="entry name" value="Sulfatase_Mod_Factor_Kinase"/>
</dbReference>
<sequence length="412" mass="46401">MGFVEEIKQSKAFKFTASYLGICFVALQVLDPLSERNIINDDLFKILVYLLVAGTPIPLVIGFLSDRYRRKLIGKKTNFNFNVVLSFIALFTIFYLSITNIGLKQSSEKLNWARQDAIPRLYQLIQEGKSADAYKLGKEIEFIIPEDSMLVRAFAKISRKVDIFSEPIGADVYRKDYNSDDSTFEYLGSTPVKDIRFPYVYSLLKLEKEGFETIKIGTHPYYLKTGENKFLMPPSGTIPEDMVLIPGGATLLNMPGLDHLDRIDLPSCFMDIYEVTNAEYKKFIDDGGYQNKEYWPSDFNYNGENLSFNDAMKKFVDGTNILGPSTWEAGYYPDGQADYPVSGISWFEANAYAKYVNKSLPSLYHWNRAADTRSSGAIIPKSNFNGKNTLAVGSAGGVSSFGNYDMAGNVRE</sequence>
<keyword evidence="1" id="KW-1133">Transmembrane helix</keyword>
<feature type="transmembrane region" description="Helical" evidence="1">
    <location>
        <begin position="46"/>
        <end position="65"/>
    </location>
</feature>
<feature type="non-terminal residue" evidence="3">
    <location>
        <position position="412"/>
    </location>
</feature>
<feature type="transmembrane region" description="Helical" evidence="1">
    <location>
        <begin position="12"/>
        <end position="30"/>
    </location>
</feature>
<evidence type="ECO:0000256" key="1">
    <source>
        <dbReference type="SAM" id="Phobius"/>
    </source>
</evidence>
<dbReference type="PANTHER" id="PTHR23150">
    <property type="entry name" value="SULFATASE MODIFYING FACTOR 1, 2"/>
    <property type="match status" value="1"/>
</dbReference>
<dbReference type="InterPro" id="IPR016187">
    <property type="entry name" value="CTDL_fold"/>
</dbReference>
<dbReference type="Pfam" id="PF03781">
    <property type="entry name" value="FGE-sulfatase"/>
    <property type="match status" value="1"/>
</dbReference>
<name>A0A382F0P1_9ZZZZ</name>
<dbReference type="GO" id="GO:0120147">
    <property type="term" value="F:formylglycine-generating oxidase activity"/>
    <property type="evidence" value="ECO:0007669"/>
    <property type="project" value="TreeGrafter"/>
</dbReference>
<dbReference type="InterPro" id="IPR005532">
    <property type="entry name" value="SUMF_dom"/>
</dbReference>